<dbReference type="HOGENOM" id="CLU_086038_1_0_9"/>
<dbReference type="Gene3D" id="3.30.1360.130">
    <property type="entry name" value="Dipeptide transport protein"/>
    <property type="match status" value="1"/>
</dbReference>
<feature type="binding site" evidence="2">
    <location>
        <position position="133"/>
    </location>
    <ligand>
        <name>Zn(2+)</name>
        <dbReference type="ChEBI" id="CHEBI:29105"/>
        <label>2</label>
    </ligand>
</feature>
<gene>
    <name evidence="3" type="ordered locus">COPRO5265_0203</name>
</gene>
<dbReference type="KEGG" id="cpo:COPRO5265_0203"/>
<evidence type="ECO:0000313" key="4">
    <source>
        <dbReference type="Proteomes" id="UP000001732"/>
    </source>
</evidence>
<name>B5Y726_COPPD</name>
<dbReference type="GO" id="GO:0046872">
    <property type="term" value="F:metal ion binding"/>
    <property type="evidence" value="ECO:0007669"/>
    <property type="project" value="UniProtKB-KW"/>
</dbReference>
<keyword evidence="3" id="KW-0645">Protease</keyword>
<keyword evidence="2" id="KW-0862">Zinc</keyword>
<proteinExistence type="predicted"/>
<dbReference type="eggNOG" id="COG2362">
    <property type="taxonomic scope" value="Bacteria"/>
</dbReference>
<dbReference type="PIRSF" id="PIRSF015853">
    <property type="entry name" value="Pep_DppA"/>
    <property type="match status" value="1"/>
</dbReference>
<organism evidence="3 4">
    <name type="scientific">Coprothermobacter proteolyticus (strain ATCC 35245 / DSM 5265 / OCM 4 / BT)</name>
    <dbReference type="NCBI Taxonomy" id="309798"/>
    <lineage>
        <taxon>Bacteria</taxon>
        <taxon>Pseudomonadati</taxon>
        <taxon>Coprothermobacterota</taxon>
        <taxon>Coprothermobacteria</taxon>
        <taxon>Coprothermobacterales</taxon>
        <taxon>Coprothermobacteraceae</taxon>
        <taxon>Coprothermobacter</taxon>
    </lineage>
</organism>
<feature type="binding site" evidence="2">
    <location>
        <position position="56"/>
    </location>
    <ligand>
        <name>Zn(2+)</name>
        <dbReference type="ChEBI" id="CHEBI:29105"/>
        <label>2</label>
    </ligand>
</feature>
<keyword evidence="3" id="KW-0031">Aminopeptidase</keyword>
<dbReference type="Gene3D" id="3.40.50.10780">
    <property type="entry name" value="Dipeptide transport protein"/>
    <property type="match status" value="1"/>
</dbReference>
<keyword evidence="2" id="KW-0479">Metal-binding</keyword>
<dbReference type="SUPFAM" id="SSF63992">
    <property type="entry name" value="Dipeptide transport protein"/>
    <property type="match status" value="1"/>
</dbReference>
<feature type="binding site" evidence="2">
    <location>
        <position position="8"/>
    </location>
    <ligand>
        <name>Zn(2+)</name>
        <dbReference type="ChEBI" id="CHEBI:29105"/>
        <label>1</label>
    </ligand>
</feature>
<dbReference type="Pfam" id="PF04951">
    <property type="entry name" value="Peptidase_M55"/>
    <property type="match status" value="1"/>
</dbReference>
<dbReference type="InterPro" id="IPR007035">
    <property type="entry name" value="Peptidase_M55"/>
</dbReference>
<feature type="binding site" evidence="2">
    <location>
        <position position="10"/>
    </location>
    <ligand>
        <name>Zn(2+)</name>
        <dbReference type="ChEBI" id="CHEBI:29105"/>
        <label>1</label>
    </ligand>
</feature>
<reference evidence="4" key="1">
    <citation type="submission" date="2008-08" db="EMBL/GenBank/DDBJ databases">
        <title>The complete genome sequence of Coprothermobacter proteolyticus strain ATCC 5245 / DSM 5265 / BT.</title>
        <authorList>
            <person name="Dodson R.J."/>
            <person name="Durkin A.S."/>
            <person name="Wu M."/>
            <person name="Eisen J."/>
            <person name="Sutton G."/>
        </authorList>
    </citation>
    <scope>NUCLEOTIDE SEQUENCE [LARGE SCALE GENOMIC DNA]</scope>
    <source>
        <strain evidence="4">ATCC 35245 / DSM 5265 / OCM 4 / BT</strain>
    </source>
</reference>
<protein>
    <submittedName>
        <fullName evidence="3">D-aminopeptidase superfamily</fullName>
    </submittedName>
</protein>
<evidence type="ECO:0000256" key="2">
    <source>
        <dbReference type="PIRSR" id="PIRSR015853-2"/>
    </source>
</evidence>
<feature type="binding site" evidence="2">
    <location>
        <position position="8"/>
    </location>
    <ligand>
        <name>Zn(2+)</name>
        <dbReference type="ChEBI" id="CHEBI:29105"/>
        <label>2</label>
    </ligand>
</feature>
<dbReference type="GO" id="GO:0004177">
    <property type="term" value="F:aminopeptidase activity"/>
    <property type="evidence" value="ECO:0007669"/>
    <property type="project" value="UniProtKB-KW"/>
</dbReference>
<accession>B5Y726</accession>
<evidence type="ECO:0000256" key="1">
    <source>
        <dbReference type="PIRSR" id="PIRSR015853-1"/>
    </source>
</evidence>
<reference evidence="3 4" key="2">
    <citation type="journal article" date="2014" name="Genome Announc.">
        <title>Complete Genome Sequence of Coprothermobacter proteolyticus DSM 5265.</title>
        <authorList>
            <person name="Alexiev A."/>
            <person name="Coil D.A."/>
            <person name="Badger J.H."/>
            <person name="Enticknap J."/>
            <person name="Ward N."/>
            <person name="Robb F.T."/>
            <person name="Eisen J.A."/>
        </authorList>
    </citation>
    <scope>NUCLEOTIDE SEQUENCE [LARGE SCALE GENOMIC DNA]</scope>
    <source>
        <strain evidence="4">ATCC 35245 / DSM 5265 / OCM 4 / BT</strain>
    </source>
</reference>
<evidence type="ECO:0000313" key="3">
    <source>
        <dbReference type="EMBL" id="ACI17420.1"/>
    </source>
</evidence>
<dbReference type="Proteomes" id="UP000001732">
    <property type="component" value="Chromosome"/>
</dbReference>
<feature type="binding site" evidence="2">
    <location>
        <position position="103"/>
    </location>
    <ligand>
        <name>Zn(2+)</name>
        <dbReference type="ChEBI" id="CHEBI:29105"/>
        <label>2</label>
    </ligand>
</feature>
<keyword evidence="3" id="KW-0378">Hydrolase</keyword>
<feature type="active site" description="Nucleophile" evidence="1">
    <location>
        <position position="114"/>
    </location>
</feature>
<dbReference type="STRING" id="309798.COPRO5265_0203"/>
<dbReference type="InterPro" id="IPR027476">
    <property type="entry name" value="DppA_N"/>
</dbReference>
<dbReference type="OrthoDB" id="9785420at2"/>
<dbReference type="EMBL" id="CP001145">
    <property type="protein sequence ID" value="ACI17420.1"/>
    <property type="molecule type" value="Genomic_DNA"/>
</dbReference>
<keyword evidence="4" id="KW-1185">Reference proteome</keyword>
<sequence>MRLFVSVDYEGIWGVPSWEFMKTEEAKQLLHKELNVLLKSIEEVDANAYVLMVDSHSRGDNICRSMLETSSVKLDLISGYPRPNYMMTGIDNSFDGVMFVGYHTKAGGWGAMDHSYSSSTIYRVLINGKEVGESTINGFLAHYHGVPVILVSGSEELEEEIKENLPEAVFHATNKTWSRFSAQSYHDALMTLAEKVHQALQNAKQLKDSSITKIGEATFTVEFLNRLAADVTSELPFVKRLSSRTIEFTMSDYDQAFHAFQAIVFMASSAMRL</sequence>
<dbReference type="AlphaFoldDB" id="B5Y726"/>
<dbReference type="InterPro" id="IPR036177">
    <property type="entry name" value="Peptidase_M55_sf"/>
</dbReference>